<dbReference type="Proteomes" id="UP000824998">
    <property type="component" value="Unassembled WGS sequence"/>
</dbReference>
<dbReference type="SUPFAM" id="SSF53633">
    <property type="entry name" value="Carbamate kinase-like"/>
    <property type="match status" value="1"/>
</dbReference>
<evidence type="ECO:0000256" key="1">
    <source>
        <dbReference type="ARBA" id="ARBA00010122"/>
    </source>
</evidence>
<dbReference type="Pfam" id="PF22468">
    <property type="entry name" value="ACT_9"/>
    <property type="match status" value="1"/>
</dbReference>
<comment type="catalytic activity">
    <reaction evidence="6 7">
        <text>L-aspartate + ATP = 4-phospho-L-aspartate + ADP</text>
        <dbReference type="Rhea" id="RHEA:23776"/>
        <dbReference type="ChEBI" id="CHEBI:29991"/>
        <dbReference type="ChEBI" id="CHEBI:30616"/>
        <dbReference type="ChEBI" id="CHEBI:57535"/>
        <dbReference type="ChEBI" id="CHEBI:456216"/>
        <dbReference type="EC" id="2.7.2.4"/>
    </reaction>
</comment>
<evidence type="ECO:0000256" key="8">
    <source>
        <dbReference type="SAM" id="MobiDB-lite"/>
    </source>
</evidence>
<dbReference type="SUPFAM" id="SSF55021">
    <property type="entry name" value="ACT-like"/>
    <property type="match status" value="2"/>
</dbReference>
<dbReference type="GO" id="GO:0009090">
    <property type="term" value="P:homoserine biosynthetic process"/>
    <property type="evidence" value="ECO:0007669"/>
    <property type="project" value="TreeGrafter"/>
</dbReference>
<dbReference type="PANTHER" id="PTHR21499">
    <property type="entry name" value="ASPARTATE KINASE"/>
    <property type="match status" value="1"/>
</dbReference>
<organism evidence="11 12">
    <name type="scientific">Amylocarpus encephaloides</name>
    <dbReference type="NCBI Taxonomy" id="45428"/>
    <lineage>
        <taxon>Eukaryota</taxon>
        <taxon>Fungi</taxon>
        <taxon>Dikarya</taxon>
        <taxon>Ascomycota</taxon>
        <taxon>Pezizomycotina</taxon>
        <taxon>Leotiomycetes</taxon>
        <taxon>Helotiales</taxon>
        <taxon>Helotiales incertae sedis</taxon>
        <taxon>Amylocarpus</taxon>
    </lineage>
</organism>
<feature type="region of interest" description="Disordered" evidence="8">
    <location>
        <begin position="333"/>
        <end position="353"/>
    </location>
</feature>
<dbReference type="OrthoDB" id="4323675at2759"/>
<feature type="domain" description="Aspartate/glutamate/uridylate kinase" evidence="9">
    <location>
        <begin position="11"/>
        <end position="321"/>
    </location>
</feature>
<evidence type="ECO:0000256" key="2">
    <source>
        <dbReference type="ARBA" id="ARBA00022679"/>
    </source>
</evidence>
<evidence type="ECO:0000256" key="4">
    <source>
        <dbReference type="ARBA" id="ARBA00022777"/>
    </source>
</evidence>
<dbReference type="FunFam" id="3.40.1160.10:FF:000023">
    <property type="entry name" value="Probable aspartokinase"/>
    <property type="match status" value="1"/>
</dbReference>
<keyword evidence="4 7" id="KW-0418">Kinase</keyword>
<dbReference type="InterPro" id="IPR054352">
    <property type="entry name" value="ACT_Aspartokinase"/>
</dbReference>
<dbReference type="InterPro" id="IPR001048">
    <property type="entry name" value="Asp/Glu/Uridylate_kinase"/>
</dbReference>
<evidence type="ECO:0000256" key="5">
    <source>
        <dbReference type="ARBA" id="ARBA00022840"/>
    </source>
</evidence>
<feature type="compositionally biased region" description="Polar residues" evidence="8">
    <location>
        <begin position="333"/>
        <end position="346"/>
    </location>
</feature>
<keyword evidence="3" id="KW-0547">Nucleotide-binding</keyword>
<dbReference type="InterPro" id="IPR045865">
    <property type="entry name" value="ACT-like_dom_sf"/>
</dbReference>
<keyword evidence="5" id="KW-0067">ATP-binding</keyword>
<dbReference type="EC" id="2.7.2.4" evidence="7"/>
<dbReference type="InterPro" id="IPR001341">
    <property type="entry name" value="Asp_kinase"/>
</dbReference>
<evidence type="ECO:0000259" key="9">
    <source>
        <dbReference type="Pfam" id="PF00696"/>
    </source>
</evidence>
<accession>A0A9P8C7K3</accession>
<keyword evidence="2 7" id="KW-0808">Transferase</keyword>
<dbReference type="PANTHER" id="PTHR21499:SF59">
    <property type="entry name" value="ASPARTOKINASE"/>
    <property type="match status" value="1"/>
</dbReference>
<evidence type="ECO:0000256" key="3">
    <source>
        <dbReference type="ARBA" id="ARBA00022741"/>
    </source>
</evidence>
<gene>
    <name evidence="11" type="ORF">BJ875DRAFT_419338</name>
</gene>
<dbReference type="InterPro" id="IPR018042">
    <property type="entry name" value="Aspartate_kinase_CS"/>
</dbReference>
<evidence type="ECO:0000256" key="7">
    <source>
        <dbReference type="RuleBase" id="RU003448"/>
    </source>
</evidence>
<dbReference type="GO" id="GO:0009089">
    <property type="term" value="P:lysine biosynthetic process via diaminopimelate"/>
    <property type="evidence" value="ECO:0007669"/>
    <property type="project" value="TreeGrafter"/>
</dbReference>
<comment type="similarity">
    <text evidence="1 7">Belongs to the aspartokinase family.</text>
</comment>
<sequence>MPLILSERKPWIVQKYGGTSLGKLLSTITSTIIPGYLQNSNIAVVCSAISGTSKSQGTTGLLFQAIEYALHPQKGQYGLNATIDAIRDNHLDLGRTLRLGADDGSRLELGKVFTELEHGIVEDCESLRVFLVAAQTIGELSGRSKDRVIAVGEKLACRVVVSSLARQGITAKLVILEDLVDKGYSGDKHRQVEAYDTLGPRFFDVLATEIGRRLEDCGESVPVVTGFFGMMPGSLIRSVGRGYSDLCAAMCAAGISASELQIWKEVDGIFTADPRKIPSARLLPTVTLEEASELTYYGSEVIHPFTMEQIRTANIPLRIKNVKNPDGNGTIVYPSQSGGTTTPESNSDPERSVSDLSISTFMRANGYYGVSQNRRTPTALTTKDSIVLINIQSNRQKKSHGFLAQVFHKLDVMKAVADLITSSEQLVSLAISSFDEPEKTTRLIAELEKCGKVEVFSDMAIVSVIGHKMRNMVGIAGQIFSKLATGGVNIYLIGQGASEINISLVIQKQDTLMAMNIIHADVLGIPKHTAHIPIVQNSLMKGPWLF</sequence>
<reference evidence="11" key="1">
    <citation type="journal article" date="2021" name="IMA Fungus">
        <title>Genomic characterization of three marine fungi, including Emericellopsis atlantica sp. nov. with signatures of a generalist lifestyle and marine biomass degradation.</title>
        <authorList>
            <person name="Hagestad O.C."/>
            <person name="Hou L."/>
            <person name="Andersen J.H."/>
            <person name="Hansen E.H."/>
            <person name="Altermark B."/>
            <person name="Li C."/>
            <person name="Kuhnert E."/>
            <person name="Cox R.J."/>
            <person name="Crous P.W."/>
            <person name="Spatafora J.W."/>
            <person name="Lail K."/>
            <person name="Amirebrahimi M."/>
            <person name="Lipzen A."/>
            <person name="Pangilinan J."/>
            <person name="Andreopoulos W."/>
            <person name="Hayes R.D."/>
            <person name="Ng V."/>
            <person name="Grigoriev I.V."/>
            <person name="Jackson S.A."/>
            <person name="Sutton T.D.S."/>
            <person name="Dobson A.D.W."/>
            <person name="Rama T."/>
        </authorList>
    </citation>
    <scope>NUCLEOTIDE SEQUENCE</scope>
    <source>
        <strain evidence="11">TRa018bII</strain>
    </source>
</reference>
<protein>
    <recommendedName>
        <fullName evidence="7">Aspartokinase</fullName>
        <ecNumber evidence="7">2.7.2.4</ecNumber>
    </recommendedName>
</protein>
<dbReference type="InterPro" id="IPR036393">
    <property type="entry name" value="AceGlu_kinase-like_sf"/>
</dbReference>
<keyword evidence="12" id="KW-1185">Reference proteome</keyword>
<dbReference type="GO" id="GO:0005524">
    <property type="term" value="F:ATP binding"/>
    <property type="evidence" value="ECO:0007669"/>
    <property type="project" value="UniProtKB-KW"/>
</dbReference>
<dbReference type="Pfam" id="PF00696">
    <property type="entry name" value="AA_kinase"/>
    <property type="match status" value="1"/>
</dbReference>
<name>A0A9P8C7K3_9HELO</name>
<dbReference type="EMBL" id="MU251398">
    <property type="protein sequence ID" value="KAG9236834.1"/>
    <property type="molecule type" value="Genomic_DNA"/>
</dbReference>
<comment type="caution">
    <text evidence="11">The sequence shown here is derived from an EMBL/GenBank/DDBJ whole genome shotgun (WGS) entry which is preliminary data.</text>
</comment>
<feature type="domain" description="Aspartokinase ACT" evidence="10">
    <location>
        <begin position="462"/>
        <end position="520"/>
    </location>
</feature>
<dbReference type="Gene3D" id="3.40.1160.10">
    <property type="entry name" value="Acetylglutamate kinase-like"/>
    <property type="match status" value="1"/>
</dbReference>
<dbReference type="AlphaFoldDB" id="A0A9P8C7K3"/>
<dbReference type="GO" id="GO:0005829">
    <property type="term" value="C:cytosol"/>
    <property type="evidence" value="ECO:0007669"/>
    <property type="project" value="TreeGrafter"/>
</dbReference>
<evidence type="ECO:0000313" key="12">
    <source>
        <dbReference type="Proteomes" id="UP000824998"/>
    </source>
</evidence>
<dbReference type="Gene3D" id="3.30.70.260">
    <property type="match status" value="2"/>
</dbReference>
<proteinExistence type="inferred from homology"/>
<evidence type="ECO:0000313" key="11">
    <source>
        <dbReference type="EMBL" id="KAG9236834.1"/>
    </source>
</evidence>
<evidence type="ECO:0000256" key="6">
    <source>
        <dbReference type="ARBA" id="ARBA00047872"/>
    </source>
</evidence>
<evidence type="ECO:0000259" key="10">
    <source>
        <dbReference type="Pfam" id="PF22468"/>
    </source>
</evidence>
<dbReference type="NCBIfam" id="TIGR00657">
    <property type="entry name" value="asp_kinases"/>
    <property type="match status" value="1"/>
</dbReference>
<dbReference type="GO" id="GO:0004072">
    <property type="term" value="F:aspartate kinase activity"/>
    <property type="evidence" value="ECO:0007669"/>
    <property type="project" value="UniProtKB-EC"/>
</dbReference>
<dbReference type="PROSITE" id="PS00324">
    <property type="entry name" value="ASPARTOKINASE"/>
    <property type="match status" value="1"/>
</dbReference>